<dbReference type="GeneID" id="56037379"/>
<proteinExistence type="predicted"/>
<gene>
    <name evidence="1" type="ORF">HUG12_07930</name>
</gene>
<dbReference type="AlphaFoldDB" id="A0A7D5QAC7"/>
<sequence>MAPFYELDCTDCSFRTAVAAEFAEVFAEVEAHQRDRRDDQCVHFVNVHRRG</sequence>
<evidence type="ECO:0000313" key="1">
    <source>
        <dbReference type="EMBL" id="QLG61658.1"/>
    </source>
</evidence>
<organism evidence="1 2">
    <name type="scientific">Halorarum salinum</name>
    <dbReference type="NCBI Taxonomy" id="2743089"/>
    <lineage>
        <taxon>Archaea</taxon>
        <taxon>Methanobacteriati</taxon>
        <taxon>Methanobacteriota</taxon>
        <taxon>Stenosarchaea group</taxon>
        <taxon>Halobacteria</taxon>
        <taxon>Halobacteriales</taxon>
        <taxon>Haloferacaceae</taxon>
        <taxon>Halorarum</taxon>
    </lineage>
</organism>
<accession>A0A7D5QAC7</accession>
<dbReference type="Proteomes" id="UP000509626">
    <property type="component" value="Chromosome"/>
</dbReference>
<protein>
    <submittedName>
        <fullName evidence="1">Uncharacterized protein</fullName>
    </submittedName>
</protein>
<dbReference type="RefSeq" id="WP_179268243.1">
    <property type="nucleotide sequence ID" value="NZ_CP058579.1"/>
</dbReference>
<evidence type="ECO:0000313" key="2">
    <source>
        <dbReference type="Proteomes" id="UP000509626"/>
    </source>
</evidence>
<keyword evidence="2" id="KW-1185">Reference proteome</keyword>
<reference evidence="1 2" key="1">
    <citation type="submission" date="2020-06" db="EMBL/GenBank/DDBJ databases">
        <title>NJ-3-1, isolated from saline soil.</title>
        <authorList>
            <person name="Cui H.L."/>
            <person name="Shi X."/>
        </authorList>
    </citation>
    <scope>NUCLEOTIDE SEQUENCE [LARGE SCALE GENOMIC DNA]</scope>
    <source>
        <strain evidence="1 2">NJ-3-1</strain>
    </source>
</reference>
<name>A0A7D5QAC7_9EURY</name>
<dbReference type="KEGG" id="halu:HUG12_07930"/>
<dbReference type="EMBL" id="CP058579">
    <property type="protein sequence ID" value="QLG61658.1"/>
    <property type="molecule type" value="Genomic_DNA"/>
</dbReference>